<dbReference type="AlphaFoldDB" id="A0A1S8AAK3"/>
<proteinExistence type="predicted"/>
<accession>A0A1S8AAK3</accession>
<dbReference type="Proteomes" id="UP000054516">
    <property type="component" value="Unassembled WGS sequence"/>
</dbReference>
<organism evidence="1">
    <name type="scientific">Rosellinia necatrix</name>
    <name type="common">White root-rot fungus</name>
    <dbReference type="NCBI Taxonomy" id="77044"/>
    <lineage>
        <taxon>Eukaryota</taxon>
        <taxon>Fungi</taxon>
        <taxon>Dikarya</taxon>
        <taxon>Ascomycota</taxon>
        <taxon>Pezizomycotina</taxon>
        <taxon>Sordariomycetes</taxon>
        <taxon>Xylariomycetidae</taxon>
        <taxon>Xylariales</taxon>
        <taxon>Xylariaceae</taxon>
        <taxon>Rosellinia</taxon>
    </lineage>
</organism>
<dbReference type="EMBL" id="DF977521">
    <property type="protein sequence ID" value="GAW27146.1"/>
    <property type="molecule type" value="Genomic_DNA"/>
</dbReference>
<gene>
    <name evidence="1" type="ORF">SAMD00023353_7600070</name>
</gene>
<sequence length="71" mass="7874">MYGNARWDSANFLICTYMKNMSWDDSGGKRWVDGRLAAPLCLPSSSVELSDQPSAAVDRHLRTRSAPKTAL</sequence>
<keyword evidence="2" id="KW-1185">Reference proteome</keyword>
<protein>
    <submittedName>
        <fullName evidence="1">Uncharacterized protein</fullName>
    </submittedName>
</protein>
<reference evidence="1" key="1">
    <citation type="submission" date="2016-03" db="EMBL/GenBank/DDBJ databases">
        <title>Draft genome sequence of Rosellinia necatrix.</title>
        <authorList>
            <person name="Kanematsu S."/>
        </authorList>
    </citation>
    <scope>NUCLEOTIDE SEQUENCE [LARGE SCALE GENOMIC DNA]</scope>
    <source>
        <strain evidence="1">W97</strain>
    </source>
</reference>
<evidence type="ECO:0000313" key="1">
    <source>
        <dbReference type="EMBL" id="GAW27146.1"/>
    </source>
</evidence>
<name>A0A1S8AAK3_ROSNE</name>
<evidence type="ECO:0000313" key="2">
    <source>
        <dbReference type="Proteomes" id="UP000054516"/>
    </source>
</evidence>